<proteinExistence type="predicted"/>
<reference evidence="2" key="1">
    <citation type="submission" date="2017-11" db="EMBL/GenBank/DDBJ databases">
        <authorList>
            <person name="Lima N.C."/>
            <person name="Parody-Merino A.M."/>
            <person name="Battley P.F."/>
            <person name="Fidler A.E."/>
            <person name="Prosdocimi F."/>
        </authorList>
    </citation>
    <scope>NUCLEOTIDE SEQUENCE [LARGE SCALE GENOMIC DNA]</scope>
</reference>
<sequence>MTRSPSHGLAGPHTPAGSWAGVFHRTRRFFIRGCGGQQAPVPSPALSFLLFFILKGSLPGQAVWGETSGTW</sequence>
<dbReference type="Proteomes" id="UP000233556">
    <property type="component" value="Unassembled WGS sequence"/>
</dbReference>
<evidence type="ECO:0000313" key="2">
    <source>
        <dbReference type="Proteomes" id="UP000233556"/>
    </source>
</evidence>
<protein>
    <submittedName>
        <fullName evidence="1">Uncharacterized protein</fullName>
    </submittedName>
</protein>
<dbReference type="EMBL" id="KZ516936">
    <property type="protein sequence ID" value="PKU29488.1"/>
    <property type="molecule type" value="Genomic_DNA"/>
</dbReference>
<organism evidence="1 2">
    <name type="scientific">Limosa lapponica baueri</name>
    <dbReference type="NCBI Taxonomy" id="1758121"/>
    <lineage>
        <taxon>Eukaryota</taxon>
        <taxon>Metazoa</taxon>
        <taxon>Chordata</taxon>
        <taxon>Craniata</taxon>
        <taxon>Vertebrata</taxon>
        <taxon>Euteleostomi</taxon>
        <taxon>Archelosauria</taxon>
        <taxon>Archosauria</taxon>
        <taxon>Dinosauria</taxon>
        <taxon>Saurischia</taxon>
        <taxon>Theropoda</taxon>
        <taxon>Coelurosauria</taxon>
        <taxon>Aves</taxon>
        <taxon>Neognathae</taxon>
        <taxon>Neoaves</taxon>
        <taxon>Charadriiformes</taxon>
        <taxon>Scolopacidae</taxon>
        <taxon>Limosa</taxon>
    </lineage>
</organism>
<keyword evidence="2" id="KW-1185">Reference proteome</keyword>
<name>A0A2I0T6T6_LIMLA</name>
<gene>
    <name evidence="1" type="ORF">llap_20207</name>
</gene>
<dbReference type="AlphaFoldDB" id="A0A2I0T6T6"/>
<accession>A0A2I0T6T6</accession>
<reference evidence="2" key="2">
    <citation type="submission" date="2017-12" db="EMBL/GenBank/DDBJ databases">
        <title>Genome sequence of the Bar-tailed Godwit (Limosa lapponica baueri).</title>
        <authorList>
            <person name="Lima N.C.B."/>
            <person name="Parody-Merino A.M."/>
            <person name="Battley P.F."/>
            <person name="Fidler A.E."/>
            <person name="Prosdocimi F."/>
        </authorList>
    </citation>
    <scope>NUCLEOTIDE SEQUENCE [LARGE SCALE GENOMIC DNA]</scope>
</reference>
<evidence type="ECO:0000313" key="1">
    <source>
        <dbReference type="EMBL" id="PKU29488.1"/>
    </source>
</evidence>